<keyword evidence="2" id="KW-1185">Reference proteome</keyword>
<evidence type="ECO:0008006" key="3">
    <source>
        <dbReference type="Google" id="ProtNLM"/>
    </source>
</evidence>
<comment type="caution">
    <text evidence="1">The sequence shown here is derived from an EMBL/GenBank/DDBJ whole genome shotgun (WGS) entry which is preliminary data.</text>
</comment>
<proteinExistence type="predicted"/>
<dbReference type="SUPFAM" id="SSF53335">
    <property type="entry name" value="S-adenosyl-L-methionine-dependent methyltransferases"/>
    <property type="match status" value="1"/>
</dbReference>
<dbReference type="EMBL" id="JAFREP010000024">
    <property type="protein sequence ID" value="MBO1321414.1"/>
    <property type="molecule type" value="Genomic_DNA"/>
</dbReference>
<accession>A0A8J7QC61</accession>
<dbReference type="Gene3D" id="3.40.50.150">
    <property type="entry name" value="Vaccinia Virus protein VP39"/>
    <property type="match status" value="1"/>
</dbReference>
<evidence type="ECO:0000313" key="1">
    <source>
        <dbReference type="EMBL" id="MBO1321414.1"/>
    </source>
</evidence>
<reference evidence="1" key="1">
    <citation type="submission" date="2021-03" db="EMBL/GenBank/DDBJ databases">
        <authorList>
            <person name="Wang G."/>
        </authorList>
    </citation>
    <scope>NUCLEOTIDE SEQUENCE</scope>
    <source>
        <strain evidence="1">KCTC 12899</strain>
    </source>
</reference>
<gene>
    <name evidence="1" type="ORF">J3U88_23230</name>
</gene>
<sequence>MKTVPRESDGLSGAALSGAALAAAVGEHARAILDPATMLGDVFQHCVAIHDHYAGITGLHARDAQQPEYMQETRLACGRAISLKHAAHCLLEFRRTAVYLRAVRDAVHAIHARRPQEPVALVYVGCGPYATLISPLLPLLREIPLQLTLIDIHQTALDMAGAVIEAMGFAKPELVRADAATYRHPTDRRMDVVVTETMRRALEGETQVAILTNFVGQMAADAVLIPESVTLEASLEWLRHHEHETPPEPSHQRLPWRLHVDRAFIAAIDPTACDNGAEITVQCDPIPLPVPSLVRHRLMIHTRITALGDHLLEDGNCSLNEVVYLTQRHFDTLSDSLACTYHVTGKTGLHIQGLKRGRV</sequence>
<organism evidence="1 2">
    <name type="scientific">Acanthopleuribacter pedis</name>
    <dbReference type="NCBI Taxonomy" id="442870"/>
    <lineage>
        <taxon>Bacteria</taxon>
        <taxon>Pseudomonadati</taxon>
        <taxon>Acidobacteriota</taxon>
        <taxon>Holophagae</taxon>
        <taxon>Acanthopleuribacterales</taxon>
        <taxon>Acanthopleuribacteraceae</taxon>
        <taxon>Acanthopleuribacter</taxon>
    </lineage>
</organism>
<protein>
    <recommendedName>
        <fullName evidence="3">Phytanoyl-CoA dioxygenase</fullName>
    </recommendedName>
</protein>
<name>A0A8J7QC61_9BACT</name>
<evidence type="ECO:0000313" key="2">
    <source>
        <dbReference type="Proteomes" id="UP000664417"/>
    </source>
</evidence>
<dbReference type="AlphaFoldDB" id="A0A8J7QC61"/>
<dbReference type="Proteomes" id="UP000664417">
    <property type="component" value="Unassembled WGS sequence"/>
</dbReference>
<dbReference type="InterPro" id="IPR029063">
    <property type="entry name" value="SAM-dependent_MTases_sf"/>
</dbReference>
<dbReference type="RefSeq" id="WP_207861388.1">
    <property type="nucleotide sequence ID" value="NZ_JAFREP010000024.1"/>
</dbReference>